<accession>A0ACB0LL13</accession>
<reference evidence="1" key="1">
    <citation type="submission" date="2023-10" db="EMBL/GenBank/DDBJ databases">
        <authorList>
            <person name="Rodriguez Cubillos JULIANA M."/>
            <person name="De Vega J."/>
        </authorList>
    </citation>
    <scope>NUCLEOTIDE SEQUENCE</scope>
</reference>
<keyword evidence="2" id="KW-1185">Reference proteome</keyword>
<protein>
    <submittedName>
        <fullName evidence="1">Uncharacterized protein</fullName>
    </submittedName>
</protein>
<dbReference type="Proteomes" id="UP001177021">
    <property type="component" value="Unassembled WGS sequence"/>
</dbReference>
<sequence length="106" mass="11960">MGKKEGNRRWMGRVSVKLASILVLYSCVWLGWVGLGWVKGCPYLNTTQLVLGSKLQMKELPLLRGLCVALRCVALRCVALQYKPLFPFPSYMHECETVSAVPYQPN</sequence>
<name>A0ACB0LL13_TRIPR</name>
<gene>
    <name evidence="1" type="ORF">MILVUS5_LOCUS33113</name>
</gene>
<dbReference type="EMBL" id="CASHSV030000615">
    <property type="protein sequence ID" value="CAJ2668774.1"/>
    <property type="molecule type" value="Genomic_DNA"/>
</dbReference>
<comment type="caution">
    <text evidence="1">The sequence shown here is derived from an EMBL/GenBank/DDBJ whole genome shotgun (WGS) entry which is preliminary data.</text>
</comment>
<proteinExistence type="predicted"/>
<evidence type="ECO:0000313" key="2">
    <source>
        <dbReference type="Proteomes" id="UP001177021"/>
    </source>
</evidence>
<organism evidence="1 2">
    <name type="scientific">Trifolium pratense</name>
    <name type="common">Red clover</name>
    <dbReference type="NCBI Taxonomy" id="57577"/>
    <lineage>
        <taxon>Eukaryota</taxon>
        <taxon>Viridiplantae</taxon>
        <taxon>Streptophyta</taxon>
        <taxon>Embryophyta</taxon>
        <taxon>Tracheophyta</taxon>
        <taxon>Spermatophyta</taxon>
        <taxon>Magnoliopsida</taxon>
        <taxon>eudicotyledons</taxon>
        <taxon>Gunneridae</taxon>
        <taxon>Pentapetalae</taxon>
        <taxon>rosids</taxon>
        <taxon>fabids</taxon>
        <taxon>Fabales</taxon>
        <taxon>Fabaceae</taxon>
        <taxon>Papilionoideae</taxon>
        <taxon>50 kb inversion clade</taxon>
        <taxon>NPAAA clade</taxon>
        <taxon>Hologalegina</taxon>
        <taxon>IRL clade</taxon>
        <taxon>Trifolieae</taxon>
        <taxon>Trifolium</taxon>
    </lineage>
</organism>
<evidence type="ECO:0000313" key="1">
    <source>
        <dbReference type="EMBL" id="CAJ2668774.1"/>
    </source>
</evidence>